<dbReference type="Gene3D" id="3.50.50.60">
    <property type="entry name" value="FAD/NAD(P)-binding domain"/>
    <property type="match status" value="1"/>
</dbReference>
<proteinExistence type="predicted"/>
<organism evidence="2">
    <name type="scientific">bioreactor metagenome</name>
    <dbReference type="NCBI Taxonomy" id="1076179"/>
    <lineage>
        <taxon>unclassified sequences</taxon>
        <taxon>metagenomes</taxon>
        <taxon>ecological metagenomes</taxon>
    </lineage>
</organism>
<dbReference type="SUPFAM" id="SSF51905">
    <property type="entry name" value="FAD/NAD(P)-binding domain"/>
    <property type="match status" value="1"/>
</dbReference>
<evidence type="ECO:0000259" key="1">
    <source>
        <dbReference type="Pfam" id="PF07992"/>
    </source>
</evidence>
<reference evidence="2" key="1">
    <citation type="submission" date="2019-08" db="EMBL/GenBank/DDBJ databases">
        <authorList>
            <person name="Kucharzyk K."/>
            <person name="Murdoch R.W."/>
            <person name="Higgins S."/>
            <person name="Loffler F."/>
        </authorList>
    </citation>
    <scope>NUCLEOTIDE SEQUENCE</scope>
</reference>
<dbReference type="Pfam" id="PF07992">
    <property type="entry name" value="Pyr_redox_2"/>
    <property type="match status" value="1"/>
</dbReference>
<dbReference type="Gene3D" id="3.40.50.720">
    <property type="entry name" value="NAD(P)-binding Rossmann-like Domain"/>
    <property type="match status" value="1"/>
</dbReference>
<dbReference type="InterPro" id="IPR036188">
    <property type="entry name" value="FAD/NAD-bd_sf"/>
</dbReference>
<feature type="domain" description="FAD/NAD(P)-binding" evidence="1">
    <location>
        <begin position="4"/>
        <end position="64"/>
    </location>
</feature>
<sequence length="90" mass="9765">MMIKLKENGVSQYVSTRVEEIAEGSVTLKDMETGKVFELEADTIILAAGLRPRELKAEPAGAKVYYAGDSGQIGKIIDAVYNGRCVGMRI</sequence>
<dbReference type="EMBL" id="VSSQ01137587">
    <property type="protein sequence ID" value="MPN61246.1"/>
    <property type="molecule type" value="Genomic_DNA"/>
</dbReference>
<name>A0A645JCS4_9ZZZZ</name>
<gene>
    <name evidence="2" type="ORF">SDC9_208980</name>
</gene>
<accession>A0A645JCS4</accession>
<comment type="caution">
    <text evidence="2">The sequence shown here is derived from an EMBL/GenBank/DDBJ whole genome shotgun (WGS) entry which is preliminary data.</text>
</comment>
<dbReference type="InterPro" id="IPR023753">
    <property type="entry name" value="FAD/NAD-binding_dom"/>
</dbReference>
<evidence type="ECO:0000313" key="2">
    <source>
        <dbReference type="EMBL" id="MPN61246.1"/>
    </source>
</evidence>
<dbReference type="AlphaFoldDB" id="A0A645JCS4"/>
<protein>
    <recommendedName>
        <fullName evidence="1">FAD/NAD(P)-binding domain-containing protein</fullName>
    </recommendedName>
</protein>
<dbReference type="GO" id="GO:0016491">
    <property type="term" value="F:oxidoreductase activity"/>
    <property type="evidence" value="ECO:0007669"/>
    <property type="project" value="InterPro"/>
</dbReference>